<dbReference type="GO" id="GO:0005509">
    <property type="term" value="F:calcium ion binding"/>
    <property type="evidence" value="ECO:0007669"/>
    <property type="project" value="InterPro"/>
</dbReference>
<organism evidence="4 5">
    <name type="scientific">Vibrio genomosp. F10 str. ZF-129</name>
    <dbReference type="NCBI Taxonomy" id="1187848"/>
    <lineage>
        <taxon>Bacteria</taxon>
        <taxon>Pseudomonadati</taxon>
        <taxon>Pseudomonadota</taxon>
        <taxon>Gammaproteobacteria</taxon>
        <taxon>Vibrionales</taxon>
        <taxon>Vibrionaceae</taxon>
        <taxon>Vibrio</taxon>
    </lineage>
</organism>
<keyword evidence="2" id="KW-0964">Secreted</keyword>
<dbReference type="PRINTS" id="PR00313">
    <property type="entry name" value="CABNDNGRPT"/>
</dbReference>
<dbReference type="RefSeq" id="WP_017033203.1">
    <property type="nucleotide sequence ID" value="NZ_AJYQ02000090.1"/>
</dbReference>
<evidence type="ECO:0000313" key="4">
    <source>
        <dbReference type="EMBL" id="OEE34496.1"/>
    </source>
</evidence>
<accession>A0A1E5BFC8</accession>
<protein>
    <recommendedName>
        <fullName evidence="6">Calcium-binding protein</fullName>
    </recommendedName>
</protein>
<dbReference type="InterPro" id="IPR011049">
    <property type="entry name" value="Serralysin-like_metalloprot_C"/>
</dbReference>
<evidence type="ECO:0000313" key="5">
    <source>
        <dbReference type="Proteomes" id="UP000094741"/>
    </source>
</evidence>
<dbReference type="Proteomes" id="UP000094741">
    <property type="component" value="Unassembled WGS sequence"/>
</dbReference>
<dbReference type="SUPFAM" id="SSF51120">
    <property type="entry name" value="beta-Roll"/>
    <property type="match status" value="1"/>
</dbReference>
<evidence type="ECO:0000256" key="1">
    <source>
        <dbReference type="ARBA" id="ARBA00004613"/>
    </source>
</evidence>
<dbReference type="Pfam" id="PF00353">
    <property type="entry name" value="HemolysinCabind"/>
    <property type="match status" value="2"/>
</dbReference>
<dbReference type="InterPro" id="IPR050557">
    <property type="entry name" value="RTX_toxin/Mannuronan_C5-epim"/>
</dbReference>
<proteinExistence type="predicted"/>
<dbReference type="PANTHER" id="PTHR38340:SF1">
    <property type="entry name" value="S-LAYER PROTEIN"/>
    <property type="match status" value="1"/>
</dbReference>
<dbReference type="PANTHER" id="PTHR38340">
    <property type="entry name" value="S-LAYER PROTEIN"/>
    <property type="match status" value="1"/>
</dbReference>
<dbReference type="Gene3D" id="2.150.10.10">
    <property type="entry name" value="Serralysin-like metalloprotease, C-terminal"/>
    <property type="match status" value="1"/>
</dbReference>
<dbReference type="EMBL" id="AJYQ02000090">
    <property type="protein sequence ID" value="OEE34496.1"/>
    <property type="molecule type" value="Genomic_DNA"/>
</dbReference>
<dbReference type="eggNOG" id="COG2931">
    <property type="taxonomic scope" value="Bacteria"/>
</dbReference>
<dbReference type="InterPro" id="IPR001343">
    <property type="entry name" value="Hemolysn_Ca-bd"/>
</dbReference>
<comment type="caution">
    <text evidence="4">The sequence shown here is derived from an EMBL/GenBank/DDBJ whole genome shotgun (WGS) entry which is preliminary data.</text>
</comment>
<evidence type="ECO:0008006" key="6">
    <source>
        <dbReference type="Google" id="ProtNLM"/>
    </source>
</evidence>
<evidence type="ECO:0000256" key="3">
    <source>
        <dbReference type="ARBA" id="ARBA00022837"/>
    </source>
</evidence>
<dbReference type="STRING" id="1187848.A1QO_07720"/>
<reference evidence="4 5" key="1">
    <citation type="journal article" date="2012" name="Science">
        <title>Ecological populations of bacteria act as socially cohesive units of antibiotic production and resistance.</title>
        <authorList>
            <person name="Cordero O.X."/>
            <person name="Wildschutte H."/>
            <person name="Kirkup B."/>
            <person name="Proehl S."/>
            <person name="Ngo L."/>
            <person name="Hussain F."/>
            <person name="Le Roux F."/>
            <person name="Mincer T."/>
            <person name="Polz M.F."/>
        </authorList>
    </citation>
    <scope>NUCLEOTIDE SEQUENCE [LARGE SCALE GENOMIC DNA]</scope>
    <source>
        <strain evidence="4 5">ZF-129</strain>
    </source>
</reference>
<gene>
    <name evidence="4" type="ORF">A1QO_07720</name>
</gene>
<dbReference type="OrthoDB" id="7010652at2"/>
<comment type="subcellular location">
    <subcellularLocation>
        <location evidence="1">Secreted</location>
    </subcellularLocation>
</comment>
<dbReference type="GO" id="GO:0005576">
    <property type="term" value="C:extracellular region"/>
    <property type="evidence" value="ECO:0007669"/>
    <property type="project" value="UniProtKB-SubCell"/>
</dbReference>
<evidence type="ECO:0000256" key="2">
    <source>
        <dbReference type="ARBA" id="ARBA00022525"/>
    </source>
</evidence>
<dbReference type="AlphaFoldDB" id="A0A1E5BFC8"/>
<dbReference type="PROSITE" id="PS00330">
    <property type="entry name" value="HEMOLYSIN_CALCIUM"/>
    <property type="match status" value="2"/>
</dbReference>
<keyword evidence="3" id="KW-0106">Calcium</keyword>
<sequence>MFQHIYDALEEAKTLLDPNASTNQEDTITTGQDDSTVFALHGDDVIFSGAGDDILSGNTGDDIIDGNAGDDIIIGGVGEDVLRGGAGNDQLAASVDDKMVAGGNGFDTVYMRAEENGDNFFDLVTQARSVEAIVGYGPEDVFANVSLSNILFQSQDDGDEATPDTDNTFIAVGLEGLSLEGVWRFLEDGELNFTSEDITGEQEQAYIEMLGLSYVPEGVLDLHAYTFGEGVDAVTIVTDLSESDITWNGESLADMSEMMPA</sequence>
<name>A0A1E5BFC8_9VIBR</name>
<dbReference type="InterPro" id="IPR018511">
    <property type="entry name" value="Hemolysin-typ_Ca-bd_CS"/>
</dbReference>